<proteinExistence type="predicted"/>
<dbReference type="PANTHER" id="PTHR30595:SF6">
    <property type="entry name" value="SCHLAFEN ALBA-2 DOMAIN-CONTAINING PROTEIN"/>
    <property type="match status" value="1"/>
</dbReference>
<dbReference type="AlphaFoldDB" id="A0A2Z4U7A9"/>
<feature type="domain" description="Schlafen AlbA-2" evidence="1">
    <location>
        <begin position="5"/>
        <end position="121"/>
    </location>
</feature>
<dbReference type="InterPro" id="IPR038461">
    <property type="entry name" value="Schlafen_AlbA_2_dom_sf"/>
</dbReference>
<dbReference type="Pfam" id="PF13749">
    <property type="entry name" value="HATPase_c_4"/>
    <property type="match status" value="1"/>
</dbReference>
<dbReference type="Proteomes" id="UP000250003">
    <property type="component" value="Chromosome"/>
</dbReference>
<dbReference type="Gene3D" id="1.10.10.10">
    <property type="entry name" value="Winged helix-like DNA-binding domain superfamily/Winged helix DNA-binding domain"/>
    <property type="match status" value="1"/>
</dbReference>
<organism evidence="2 3">
    <name type="scientific">Blautia argi</name>
    <dbReference type="NCBI Taxonomy" id="1912897"/>
    <lineage>
        <taxon>Bacteria</taxon>
        <taxon>Bacillati</taxon>
        <taxon>Bacillota</taxon>
        <taxon>Clostridia</taxon>
        <taxon>Lachnospirales</taxon>
        <taxon>Lachnospiraceae</taxon>
        <taxon>Blautia</taxon>
    </lineage>
</organism>
<evidence type="ECO:0000313" key="3">
    <source>
        <dbReference type="Proteomes" id="UP000250003"/>
    </source>
</evidence>
<dbReference type="Gene3D" id="3.30.565.60">
    <property type="match status" value="1"/>
</dbReference>
<gene>
    <name evidence="2" type="ORF">DQQ01_00820</name>
</gene>
<dbReference type="Gene3D" id="3.30.950.30">
    <property type="entry name" value="Schlafen, AAA domain"/>
    <property type="match status" value="1"/>
</dbReference>
<dbReference type="SUPFAM" id="SSF46785">
    <property type="entry name" value="Winged helix' DNA-binding domain"/>
    <property type="match status" value="1"/>
</dbReference>
<dbReference type="EMBL" id="CP030280">
    <property type="protein sequence ID" value="AWY96937.1"/>
    <property type="molecule type" value="Genomic_DNA"/>
</dbReference>
<accession>A0A2Z4U7A9</accession>
<dbReference type="KEGG" id="blau:DQQ01_00820"/>
<dbReference type="Pfam" id="PF04326">
    <property type="entry name" value="SLFN_AlbA_2"/>
    <property type="match status" value="1"/>
</dbReference>
<name>A0A2Z4U7A9_9FIRM</name>
<dbReference type="InterPro" id="IPR036388">
    <property type="entry name" value="WH-like_DNA-bd_sf"/>
</dbReference>
<sequence>MLFRESETVELKEVVVDDIKKEIIAFANCDGGKLYIGVRDDGTVIGLDNADSVSLQISNMVRDAIKPDITMFLHYETIVENGKNVVVVDIQRGTDRPYYLAKKGMRPEGVYVRQGYSSVPATDTAIRRMIKETDGDRFEAMRCLNQDLTFEATKKEFELRKTDFEPQQMRTLKLIDQDGLYSNLALLLSDQCVHTIKVAVFQGTDQTIFKDRREFTGSLMQQMNEVYDFIDFRNQTRATIEKLYRVDVRDYPEVAVREALLNLLVHRDYSFSASAFISIYEDRIEFVSIGGLMPGIDLEDVMVGISVCRNQDLANVFYRLHLIEAYGTGMGKIMKAYESMQVKPVIETTKNAFKIILPNINAKYETENATVKTKSGTPVTAHTEKVLSDEEEKILEYARKHGAITKNDVIGLLEVSASTAARVIRKMVKTNLLEQKGKARNTHYTIAE</sequence>
<dbReference type="OrthoDB" id="9807907at2"/>
<dbReference type="InterPro" id="IPR007421">
    <property type="entry name" value="Schlafen_AlbA_2_dom"/>
</dbReference>
<evidence type="ECO:0000313" key="2">
    <source>
        <dbReference type="EMBL" id="AWY96937.1"/>
    </source>
</evidence>
<dbReference type="InterPro" id="IPR036390">
    <property type="entry name" value="WH_DNA-bd_sf"/>
</dbReference>
<protein>
    <submittedName>
        <fullName evidence="2">AAA family ATPase</fullName>
    </submittedName>
</protein>
<reference evidence="3" key="1">
    <citation type="submission" date="2018-06" db="EMBL/GenBank/DDBJ databases">
        <title>Description of Blautia argi sp. nov., a new anaerobic isolated from dog feces.</title>
        <authorList>
            <person name="Chang Y.-H."/>
            <person name="Paek J."/>
            <person name="Shin Y."/>
        </authorList>
    </citation>
    <scope>NUCLEOTIDE SEQUENCE [LARGE SCALE GENOMIC DNA]</scope>
    <source>
        <strain evidence="3">KCTC 15426</strain>
    </source>
</reference>
<dbReference type="PANTHER" id="PTHR30595">
    <property type="entry name" value="GLPR-RELATED TRANSCRIPTIONAL REPRESSOR"/>
    <property type="match status" value="1"/>
</dbReference>
<evidence type="ECO:0000259" key="1">
    <source>
        <dbReference type="Pfam" id="PF04326"/>
    </source>
</evidence>
<dbReference type="InterPro" id="IPR038475">
    <property type="entry name" value="RecG_C_sf"/>
</dbReference>
<dbReference type="RefSeq" id="WP_111917788.1">
    <property type="nucleotide sequence ID" value="NZ_CAUWHR010000020.1"/>
</dbReference>
<keyword evidence="3" id="KW-1185">Reference proteome</keyword>